<dbReference type="Proteomes" id="UP000332515">
    <property type="component" value="Unassembled WGS sequence"/>
</dbReference>
<feature type="transmembrane region" description="Helical" evidence="5">
    <location>
        <begin position="192"/>
        <end position="212"/>
    </location>
</feature>
<proteinExistence type="predicted"/>
<dbReference type="Pfam" id="PF13520">
    <property type="entry name" value="AA_permease_2"/>
    <property type="match status" value="1"/>
</dbReference>
<evidence type="ECO:0000256" key="3">
    <source>
        <dbReference type="ARBA" id="ARBA00022989"/>
    </source>
</evidence>
<gene>
    <name evidence="6" type="ORF">F0357_20775</name>
</gene>
<comment type="subcellular location">
    <subcellularLocation>
        <location evidence="1">Membrane</location>
        <topology evidence="1">Multi-pass membrane protein</topology>
    </subcellularLocation>
</comment>
<feature type="transmembrane region" description="Helical" evidence="5">
    <location>
        <begin position="311"/>
        <end position="332"/>
    </location>
</feature>
<feature type="transmembrane region" description="Helical" evidence="5">
    <location>
        <begin position="67"/>
        <end position="89"/>
    </location>
</feature>
<feature type="transmembrane region" description="Helical" evidence="5">
    <location>
        <begin position="224"/>
        <end position="246"/>
    </location>
</feature>
<dbReference type="EMBL" id="VWNA01000003">
    <property type="protein sequence ID" value="MQT15043.1"/>
    <property type="molecule type" value="Genomic_DNA"/>
</dbReference>
<feature type="transmembrane region" description="Helical" evidence="5">
    <location>
        <begin position="258"/>
        <end position="282"/>
    </location>
</feature>
<dbReference type="InterPro" id="IPR002293">
    <property type="entry name" value="AA/rel_permease1"/>
</dbReference>
<feature type="transmembrane region" description="Helical" evidence="5">
    <location>
        <begin position="443"/>
        <end position="461"/>
    </location>
</feature>
<feature type="transmembrane region" description="Helical" evidence="5">
    <location>
        <begin position="386"/>
        <end position="406"/>
    </location>
</feature>
<comment type="caution">
    <text evidence="6">The sequence shown here is derived from an EMBL/GenBank/DDBJ whole genome shotgun (WGS) entry which is preliminary data.</text>
</comment>
<dbReference type="PANTHER" id="PTHR43243:SF24">
    <property type="entry name" value="CATIONIC AMINO ACID TRANSPORT INTEGRAL MEMBRANE PROTEIN ROCE-RELATED"/>
    <property type="match status" value="1"/>
</dbReference>
<feature type="transmembrane region" description="Helical" evidence="5">
    <location>
        <begin position="361"/>
        <end position="380"/>
    </location>
</feature>
<dbReference type="RefSeq" id="WP_153489167.1">
    <property type="nucleotide sequence ID" value="NZ_VWNA01000003.1"/>
</dbReference>
<dbReference type="GO" id="GO:0016020">
    <property type="term" value="C:membrane"/>
    <property type="evidence" value="ECO:0007669"/>
    <property type="project" value="UniProtKB-SubCell"/>
</dbReference>
<evidence type="ECO:0000256" key="5">
    <source>
        <dbReference type="SAM" id="Phobius"/>
    </source>
</evidence>
<feature type="transmembrane region" description="Helical" evidence="5">
    <location>
        <begin position="110"/>
        <end position="134"/>
    </location>
</feature>
<feature type="transmembrane region" description="Helical" evidence="5">
    <location>
        <begin position="160"/>
        <end position="180"/>
    </location>
</feature>
<name>A0A6A7Y704_9HYPH</name>
<keyword evidence="2 5" id="KW-0812">Transmembrane</keyword>
<dbReference type="PIRSF" id="PIRSF006060">
    <property type="entry name" value="AA_transporter"/>
    <property type="match status" value="1"/>
</dbReference>
<evidence type="ECO:0000313" key="7">
    <source>
        <dbReference type="Proteomes" id="UP000332515"/>
    </source>
</evidence>
<evidence type="ECO:0000313" key="6">
    <source>
        <dbReference type="EMBL" id="MQT15043.1"/>
    </source>
</evidence>
<reference evidence="6 7" key="1">
    <citation type="submission" date="2019-09" db="EMBL/GenBank/DDBJ databases">
        <title>Segnochrobactrum spirostomi gen. nov., sp. nov., isolated from the ciliate Spirostomum cf. yagiui and description of a novel family, Segnochrobactraceae fam. nov. within the order Rhizobiales of the class Alphaproteobacteria.</title>
        <authorList>
            <person name="Akter S."/>
            <person name="Shazib S.U.A."/>
            <person name="Shin M.K."/>
        </authorList>
    </citation>
    <scope>NUCLEOTIDE SEQUENCE [LARGE SCALE GENOMIC DNA]</scope>
    <source>
        <strain evidence="6 7">Sp-1</strain>
    </source>
</reference>
<accession>A0A6A7Y704</accession>
<dbReference type="AlphaFoldDB" id="A0A6A7Y704"/>
<dbReference type="GO" id="GO:0015171">
    <property type="term" value="F:amino acid transmembrane transporter activity"/>
    <property type="evidence" value="ECO:0007669"/>
    <property type="project" value="TreeGrafter"/>
</dbReference>
<dbReference type="Gene3D" id="1.20.1740.10">
    <property type="entry name" value="Amino acid/polyamine transporter I"/>
    <property type="match status" value="1"/>
</dbReference>
<keyword evidence="7" id="KW-1185">Reference proteome</keyword>
<feature type="transmembrane region" description="Helical" evidence="5">
    <location>
        <begin position="418"/>
        <end position="437"/>
    </location>
</feature>
<keyword evidence="3 5" id="KW-1133">Transmembrane helix</keyword>
<protein>
    <submittedName>
        <fullName evidence="6">Amino acid permease</fullName>
    </submittedName>
</protein>
<feature type="transmembrane region" description="Helical" evidence="5">
    <location>
        <begin position="37"/>
        <end position="61"/>
    </location>
</feature>
<keyword evidence="4 5" id="KW-0472">Membrane</keyword>
<dbReference type="PANTHER" id="PTHR43243">
    <property type="entry name" value="INNER MEMBRANE TRANSPORTER YGJI-RELATED"/>
    <property type="match status" value="1"/>
</dbReference>
<evidence type="ECO:0000256" key="4">
    <source>
        <dbReference type="ARBA" id="ARBA00023136"/>
    </source>
</evidence>
<sequence length="483" mass="50868">MRSLKVFGASLARCKPIVDVVEGHSSHRGDLARTIGLFQLTMLGVGATIGTGIFVALTAAVPEAGPGVIVSFVIAGITAALTALCYAEIGSMIPVSGSSYSYAYATLGEFVAYIVGACLLLEYAVSASAIAVGWGQYLNELLKDTVGWQMPDAISQPPGAGGYVNLPAILLVVLCMSLLIRGARESTTINAILVLVKLGVLALFVVIALTAFKSDNLHPFLPKGILGVGGAASTIFFSYIGIDAVSTAGEEVKNPRKTLPLAIILSLSLVTLAYVLVAFAAVGAQPWTEFAGQDAGLAVILANITGSPWPAVLLCIGAIVSIFSVTLVVMYGQTRILFAMSRDGLLPKLFQRVNPHTMTPVANTYIVAAFIATLAALIPLDVLTNLTSMGTLIAFAVVSAGVLILRRTRPDLPRGYRVPLFPFVPIASVLFCVYLIIELPWDTYFLFAIWTAAALILYFGYSIRHSALARKTGAAPGLREAAE</sequence>
<organism evidence="6 7">
    <name type="scientific">Segnochrobactrum spirostomi</name>
    <dbReference type="NCBI Taxonomy" id="2608987"/>
    <lineage>
        <taxon>Bacteria</taxon>
        <taxon>Pseudomonadati</taxon>
        <taxon>Pseudomonadota</taxon>
        <taxon>Alphaproteobacteria</taxon>
        <taxon>Hyphomicrobiales</taxon>
        <taxon>Segnochrobactraceae</taxon>
        <taxon>Segnochrobactrum</taxon>
    </lineage>
</organism>
<evidence type="ECO:0000256" key="2">
    <source>
        <dbReference type="ARBA" id="ARBA00022692"/>
    </source>
</evidence>
<evidence type="ECO:0000256" key="1">
    <source>
        <dbReference type="ARBA" id="ARBA00004141"/>
    </source>
</evidence>